<protein>
    <recommendedName>
        <fullName evidence="4">Retrotransposon gag domain-containing protein</fullName>
    </recommendedName>
</protein>
<feature type="region of interest" description="Disordered" evidence="1">
    <location>
        <begin position="663"/>
        <end position="716"/>
    </location>
</feature>
<feature type="compositionally biased region" description="Basic residues" evidence="1">
    <location>
        <begin position="701"/>
        <end position="714"/>
    </location>
</feature>
<name>V9FNY9_PHYNI</name>
<dbReference type="Proteomes" id="UP000018721">
    <property type="component" value="Unassembled WGS sequence"/>
</dbReference>
<dbReference type="InterPro" id="IPR036875">
    <property type="entry name" value="Znf_CCHC_sf"/>
</dbReference>
<dbReference type="Gene3D" id="2.40.70.10">
    <property type="entry name" value="Acid Proteases"/>
    <property type="match status" value="1"/>
</dbReference>
<dbReference type="GO" id="GO:0003676">
    <property type="term" value="F:nucleic acid binding"/>
    <property type="evidence" value="ECO:0007669"/>
    <property type="project" value="InterPro"/>
</dbReference>
<feature type="region of interest" description="Disordered" evidence="1">
    <location>
        <begin position="213"/>
        <end position="298"/>
    </location>
</feature>
<reference evidence="2 3" key="1">
    <citation type="submission" date="2013-11" db="EMBL/GenBank/DDBJ databases">
        <title>The Genome Sequence of Phytophthora parasitica P1569.</title>
        <authorList>
            <consortium name="The Broad Institute Genomics Platform"/>
            <person name="Russ C."/>
            <person name="Tyler B."/>
            <person name="Panabieres F."/>
            <person name="Shan W."/>
            <person name="Tripathy S."/>
            <person name="Grunwald N."/>
            <person name="Machado M."/>
            <person name="Johnson C.S."/>
            <person name="Arredondo F."/>
            <person name="Hong C."/>
            <person name="Coffey M."/>
            <person name="Young S.K."/>
            <person name="Zeng Q."/>
            <person name="Gargeya S."/>
            <person name="Fitzgerald M."/>
            <person name="Abouelleil A."/>
            <person name="Alvarado L."/>
            <person name="Chapman S.B."/>
            <person name="Gainer-Dewar J."/>
            <person name="Goldberg J."/>
            <person name="Griggs A."/>
            <person name="Gujja S."/>
            <person name="Hansen M."/>
            <person name="Howarth C."/>
            <person name="Imamovic A."/>
            <person name="Ireland A."/>
            <person name="Larimer J."/>
            <person name="McCowan C."/>
            <person name="Murphy C."/>
            <person name="Pearson M."/>
            <person name="Poon T.W."/>
            <person name="Priest M."/>
            <person name="Roberts A."/>
            <person name="Saif S."/>
            <person name="Shea T."/>
            <person name="Sykes S."/>
            <person name="Wortman J."/>
            <person name="Nusbaum C."/>
            <person name="Birren B."/>
        </authorList>
    </citation>
    <scope>NUCLEOTIDE SEQUENCE [LARGE SCALE GENOMIC DNA]</scope>
    <source>
        <strain evidence="2 3">P1569</strain>
    </source>
</reference>
<feature type="compositionally biased region" description="Basic and acidic residues" evidence="1">
    <location>
        <begin position="268"/>
        <end position="288"/>
    </location>
</feature>
<feature type="compositionally biased region" description="Polar residues" evidence="1">
    <location>
        <begin position="479"/>
        <end position="496"/>
    </location>
</feature>
<dbReference type="eggNOG" id="KOG0017">
    <property type="taxonomic scope" value="Eukaryota"/>
</dbReference>
<comment type="caution">
    <text evidence="2">The sequence shown here is derived from an EMBL/GenBank/DDBJ whole genome shotgun (WGS) entry which is preliminary data.</text>
</comment>
<gene>
    <name evidence="2" type="ORF">F443_04387</name>
</gene>
<feature type="compositionally biased region" description="Basic and acidic residues" evidence="1">
    <location>
        <begin position="670"/>
        <end position="682"/>
    </location>
</feature>
<dbReference type="GO" id="GO:0008270">
    <property type="term" value="F:zinc ion binding"/>
    <property type="evidence" value="ECO:0007669"/>
    <property type="project" value="InterPro"/>
</dbReference>
<dbReference type="SUPFAM" id="SSF57756">
    <property type="entry name" value="Retrovirus zinc finger-like domains"/>
    <property type="match status" value="1"/>
</dbReference>
<accession>V9FNY9</accession>
<feature type="compositionally biased region" description="Basic and acidic residues" evidence="1">
    <location>
        <begin position="508"/>
        <end position="524"/>
    </location>
</feature>
<dbReference type="EMBL" id="ANIZ01000798">
    <property type="protein sequence ID" value="ETI52488.1"/>
    <property type="molecule type" value="Genomic_DNA"/>
</dbReference>
<proteinExistence type="predicted"/>
<evidence type="ECO:0000313" key="3">
    <source>
        <dbReference type="Proteomes" id="UP000018721"/>
    </source>
</evidence>
<dbReference type="SUPFAM" id="SSF50630">
    <property type="entry name" value="Acid proteases"/>
    <property type="match status" value="1"/>
</dbReference>
<sequence>MLRDRYMVKRSNPEVVARLRQRTQQRGESLVEYAQKLREIASSNPVDDEWLVDSFLGGISNKWHATLVRGHRPATLNEAVNAAVDQVGEYGEGYGVGLLAAIQAHDARTVTGGVAAPQATHGAAPLVPTGVFAGQVAGGSNSGNGANLGAVVTGYGDFGLATGLKPRYDVEGRIEVRGGGTVLPGGGQWNAVVPVGYRLVPAEVEPRGYEVNTCNNASAQGHPSTQAQGPRTDQHSKPSRTTGKARKMESQNVSQQSQQTWYGGRKSSSREPLRTKEERMQNHQRYLDQRGQQRPVIRTSTSRPEDMCYYCHGLGHHAYECKLKKADMEDAGPVVNQADDEEQKDNSGSGNGQRRPRGRLREEERPLKQRSGREKKRRLERGDRVVELQVVRPVRGGEVTEEFQLKDGRSVEKERGKVENLTETVEAGETLNQALRIELDKRQQRRVRFVEDRGPNAGDGGARAPGSHVGNNSKDEYQRNNVSAGYTFDTGVNESTRVAEGPATTFPDGDRTQPDADKPAYRDDTEGEAPVTVASSSTTGDLVKVKEAKKDDGTAPEDFRVTGPSAETEMLMPGDGGVFAVMCEEAQRRDEAQALVLQSRAQRRLKNIKEEDERDQWSRRREQRQERARRRALRRLNRRRMDHIEDSAGGNAEEYRQPEQTLDLPLSFHPGDDQPRKDRTAPSEDEPSSSVPGGEELQASRARRRAEKRKRKAKAKELRALMARSRQEQYPGGGYYRYNDHRRSCGRASLLTEAEVSGVKHRQPQATTVVTRVSRKKVHRSYVYRSGSTYDSTGVVWVEEAAMRCRLGKLRAVQAPTIDLLPTVLVTIQGEKKTIKLDTGAQYSVAGREWQLHGTKVDMVPPVDYMEGFSGIAVKVLGVWRFEFRTQYSQLMVVNALVVDSDTSDFLVGEDWMYDHGVKIDFVSGEMKWYEDDVKKIAPFTGIGAREQCGLTAKVRLIRRTKVQAQTCHNVEIAVPTAEDGTVGLFIPRTRKEPYLLMAPTLATARHGRVKVPVLNLLGKTTKLPTRETLGT</sequence>
<keyword evidence="3" id="KW-1185">Reference proteome</keyword>
<dbReference type="AlphaFoldDB" id="V9FNY9"/>
<evidence type="ECO:0000313" key="2">
    <source>
        <dbReference type="EMBL" id="ETI52488.1"/>
    </source>
</evidence>
<feature type="compositionally biased region" description="Polar residues" evidence="1">
    <location>
        <begin position="250"/>
        <end position="261"/>
    </location>
</feature>
<organism evidence="2 3">
    <name type="scientific">Phytophthora nicotianae P1569</name>
    <dbReference type="NCBI Taxonomy" id="1317065"/>
    <lineage>
        <taxon>Eukaryota</taxon>
        <taxon>Sar</taxon>
        <taxon>Stramenopiles</taxon>
        <taxon>Oomycota</taxon>
        <taxon>Peronosporomycetes</taxon>
        <taxon>Peronosporales</taxon>
        <taxon>Peronosporaceae</taxon>
        <taxon>Phytophthora</taxon>
    </lineage>
</organism>
<dbReference type="InterPro" id="IPR021109">
    <property type="entry name" value="Peptidase_aspartic_dom_sf"/>
</dbReference>
<feature type="compositionally biased region" description="Polar residues" evidence="1">
    <location>
        <begin position="213"/>
        <end position="231"/>
    </location>
</feature>
<feature type="region of interest" description="Disordered" evidence="1">
    <location>
        <begin position="452"/>
        <end position="540"/>
    </location>
</feature>
<dbReference type="OrthoDB" id="119884at2759"/>
<evidence type="ECO:0008006" key="4">
    <source>
        <dbReference type="Google" id="ProtNLM"/>
    </source>
</evidence>
<feature type="compositionally biased region" description="Basic residues" evidence="1">
    <location>
        <begin position="368"/>
        <end position="379"/>
    </location>
</feature>
<evidence type="ECO:0000256" key="1">
    <source>
        <dbReference type="SAM" id="MobiDB-lite"/>
    </source>
</evidence>
<feature type="region of interest" description="Disordered" evidence="1">
    <location>
        <begin position="336"/>
        <end position="381"/>
    </location>
</feature>
<dbReference type="HOGENOM" id="CLU_005093_0_0_1"/>